<dbReference type="SUPFAM" id="SSF50475">
    <property type="entry name" value="FMN-binding split barrel"/>
    <property type="match status" value="1"/>
</dbReference>
<comment type="similarity">
    <text evidence="1">Belongs to the non-flavoprotein flavin reductase family.</text>
</comment>
<evidence type="ECO:0000256" key="1">
    <source>
        <dbReference type="ARBA" id="ARBA00008898"/>
    </source>
</evidence>
<reference evidence="4 5" key="1">
    <citation type="submission" date="2013-05" db="EMBL/GenBank/DDBJ databases">
        <authorList>
            <person name="Harkins D.M."/>
            <person name="Durkin A.S."/>
            <person name="Brinkac L.M."/>
            <person name="Haft D.H."/>
            <person name="Selengut J.D."/>
            <person name="Sanka R."/>
            <person name="DePew J."/>
            <person name="Purushe J."/>
            <person name="Hartskeerl R.A."/>
            <person name="Ahmed A."/>
            <person name="van der Linden H."/>
            <person name="Goris M.G.A."/>
            <person name="Vinetz J.M."/>
            <person name="Sutton G.G."/>
            <person name="Nierman W.C."/>
            <person name="Fouts D.E."/>
        </authorList>
    </citation>
    <scope>NUCLEOTIDE SEQUENCE [LARGE SCALE GENOMIC DNA]</scope>
    <source>
        <strain evidence="4 5">10</strain>
    </source>
</reference>
<name>V6HNA9_9LEPT</name>
<organism evidence="4 5">
    <name type="scientific">Leptospira inadai serovar Lyme str. 10</name>
    <dbReference type="NCBI Taxonomy" id="1049790"/>
    <lineage>
        <taxon>Bacteria</taxon>
        <taxon>Pseudomonadati</taxon>
        <taxon>Spirochaetota</taxon>
        <taxon>Spirochaetia</taxon>
        <taxon>Leptospirales</taxon>
        <taxon>Leptospiraceae</taxon>
        <taxon>Leptospira</taxon>
    </lineage>
</organism>
<dbReference type="PANTHER" id="PTHR30466:SF11">
    <property type="entry name" value="FLAVIN-DEPENDENT MONOOXYGENASE, REDUCTASE SUBUNIT HSAB"/>
    <property type="match status" value="1"/>
</dbReference>
<evidence type="ECO:0000259" key="3">
    <source>
        <dbReference type="SMART" id="SM00903"/>
    </source>
</evidence>
<feature type="domain" description="Flavin reductase like" evidence="3">
    <location>
        <begin position="37"/>
        <end position="183"/>
    </location>
</feature>
<gene>
    <name evidence="4" type="ORF">LEP1GSC047_2219</name>
</gene>
<dbReference type="EMBL" id="AHMM02000006">
    <property type="protein sequence ID" value="EQA38370.1"/>
    <property type="molecule type" value="Genomic_DNA"/>
</dbReference>
<evidence type="ECO:0000313" key="5">
    <source>
        <dbReference type="Proteomes" id="UP000018719"/>
    </source>
</evidence>
<dbReference type="InterPro" id="IPR002563">
    <property type="entry name" value="Flavin_Rdtase-like_dom"/>
</dbReference>
<sequence>MLSGNSFAFREVKLYKSREPESNIRMPLSHDDFKNALSHFSSGVTVITYSDTTRTGGLTVSSFSSLSLDPPLVLFNLQKNISSHDPLLASGKFTVNILSAEQENLSNQFASGKIDKHELIQTLACSLGHNGVPYLEGTLSRLECDLEKQVDGGDHTIVVGRVLFAASDDSKRPLLYYRRAYYGI</sequence>
<dbReference type="PANTHER" id="PTHR30466">
    <property type="entry name" value="FLAVIN REDUCTASE"/>
    <property type="match status" value="1"/>
</dbReference>
<comment type="caution">
    <text evidence="4">The sequence shown here is derived from an EMBL/GenBank/DDBJ whole genome shotgun (WGS) entry which is preliminary data.</text>
</comment>
<accession>V6HNA9</accession>
<keyword evidence="2" id="KW-0560">Oxidoreductase</keyword>
<dbReference type="InterPro" id="IPR012349">
    <property type="entry name" value="Split_barrel_FMN-bd"/>
</dbReference>
<dbReference type="Proteomes" id="UP000018719">
    <property type="component" value="Unassembled WGS sequence"/>
</dbReference>
<dbReference type="InterPro" id="IPR050268">
    <property type="entry name" value="NADH-dep_flavin_reductase"/>
</dbReference>
<dbReference type="SMART" id="SM00903">
    <property type="entry name" value="Flavin_Reduct"/>
    <property type="match status" value="1"/>
</dbReference>
<dbReference type="Pfam" id="PF01613">
    <property type="entry name" value="Flavin_Reduct"/>
    <property type="match status" value="1"/>
</dbReference>
<protein>
    <submittedName>
        <fullName evidence="4">Flavin reductase-like protein</fullName>
    </submittedName>
</protein>
<proteinExistence type="inferred from homology"/>
<dbReference type="GO" id="GO:0042602">
    <property type="term" value="F:riboflavin reductase (NADPH) activity"/>
    <property type="evidence" value="ECO:0007669"/>
    <property type="project" value="TreeGrafter"/>
</dbReference>
<dbReference type="AlphaFoldDB" id="V6HNA9"/>
<dbReference type="STRING" id="1049790.LEP1GSC047_2219"/>
<dbReference type="GO" id="GO:0010181">
    <property type="term" value="F:FMN binding"/>
    <property type="evidence" value="ECO:0007669"/>
    <property type="project" value="InterPro"/>
</dbReference>
<evidence type="ECO:0000313" key="4">
    <source>
        <dbReference type="EMBL" id="EQA38370.1"/>
    </source>
</evidence>
<dbReference type="Gene3D" id="2.30.110.10">
    <property type="entry name" value="Electron Transport, Fmn-binding Protein, Chain A"/>
    <property type="match status" value="1"/>
</dbReference>
<evidence type="ECO:0000256" key="2">
    <source>
        <dbReference type="ARBA" id="ARBA00023002"/>
    </source>
</evidence>